<dbReference type="InterPro" id="IPR036259">
    <property type="entry name" value="MFS_trans_sf"/>
</dbReference>
<evidence type="ECO:0000256" key="2">
    <source>
        <dbReference type="ARBA" id="ARBA00022692"/>
    </source>
</evidence>
<dbReference type="Proteomes" id="UP000887566">
    <property type="component" value="Unplaced"/>
</dbReference>
<feature type="region of interest" description="Disordered" evidence="5">
    <location>
        <begin position="477"/>
        <end position="521"/>
    </location>
</feature>
<reference evidence="9" key="1">
    <citation type="submission" date="2022-11" db="UniProtKB">
        <authorList>
            <consortium name="WormBaseParasite"/>
        </authorList>
    </citation>
    <scope>IDENTIFICATION</scope>
</reference>
<feature type="transmembrane region" description="Helical" evidence="6">
    <location>
        <begin position="342"/>
        <end position="364"/>
    </location>
</feature>
<dbReference type="FunFam" id="1.20.1250.20:FF:000532">
    <property type="entry name" value="SLC (SoLute Carrier) homolog"/>
    <property type="match status" value="1"/>
</dbReference>
<proteinExistence type="predicted"/>
<evidence type="ECO:0000313" key="8">
    <source>
        <dbReference type="Proteomes" id="UP000887566"/>
    </source>
</evidence>
<keyword evidence="2 6" id="KW-0812">Transmembrane</keyword>
<feature type="transmembrane region" description="Helical" evidence="6">
    <location>
        <begin position="268"/>
        <end position="289"/>
    </location>
</feature>
<keyword evidence="4 6" id="KW-0472">Membrane</keyword>
<feature type="transmembrane region" description="Helical" evidence="6">
    <location>
        <begin position="440"/>
        <end position="461"/>
    </location>
</feature>
<feature type="compositionally biased region" description="Low complexity" evidence="5">
    <location>
        <begin position="487"/>
        <end position="512"/>
    </location>
</feature>
<organism evidence="8 9">
    <name type="scientific">Plectus sambesii</name>
    <dbReference type="NCBI Taxonomy" id="2011161"/>
    <lineage>
        <taxon>Eukaryota</taxon>
        <taxon>Metazoa</taxon>
        <taxon>Ecdysozoa</taxon>
        <taxon>Nematoda</taxon>
        <taxon>Chromadorea</taxon>
        <taxon>Plectida</taxon>
        <taxon>Plectina</taxon>
        <taxon>Plectoidea</taxon>
        <taxon>Plectidae</taxon>
        <taxon>Plectus</taxon>
    </lineage>
</organism>
<dbReference type="WBParaSite" id="PSAMB.scaffold449size50695.g5860.t1">
    <property type="protein sequence ID" value="PSAMB.scaffold449size50695.g5860.t1"/>
    <property type="gene ID" value="PSAMB.scaffold449size50695.g5860"/>
</dbReference>
<keyword evidence="8" id="KW-1185">Reference proteome</keyword>
<dbReference type="SUPFAM" id="SSF103473">
    <property type="entry name" value="MFS general substrate transporter"/>
    <property type="match status" value="1"/>
</dbReference>
<feature type="transmembrane region" description="Helical" evidence="6">
    <location>
        <begin position="370"/>
        <end position="386"/>
    </location>
</feature>
<dbReference type="Pfam" id="PF07690">
    <property type="entry name" value="MFS_1"/>
    <property type="match status" value="1"/>
</dbReference>
<dbReference type="PANTHER" id="PTHR11662:SF53">
    <property type="entry name" value="MAJOR FACILITATOR SUPERFAMILY (MFS) PROFILE DOMAIN-CONTAINING PROTEIN"/>
    <property type="match status" value="1"/>
</dbReference>
<dbReference type="GO" id="GO:0016020">
    <property type="term" value="C:membrane"/>
    <property type="evidence" value="ECO:0007669"/>
    <property type="project" value="UniProtKB-SubCell"/>
</dbReference>
<evidence type="ECO:0000256" key="3">
    <source>
        <dbReference type="ARBA" id="ARBA00022989"/>
    </source>
</evidence>
<sequence length="521" mass="55734">MAERIFTVDGGPSAVFFSHVRHKHRLFPSIRLLLAVLLCLCFVALSVTSSNIAMGMACMTACQIDGYNGELDWSPNEIGVVFAAQNVGSLLMLVTGAFADRLNGKLLVMISVVLCIIANLIIPLLAPASVWFAVGARLLVGVSDACLQPSVNSLITRWFPSSERAAAIGFITGGRQIGSLLILPAGGYLCTRKDILEGWPAIFYLSAIICSIAALFWLPLGADKPSKQMCTSKSERQYIEGRIEWESLGKRTHLPAIPWRSLMRSKPLWVGIFALVCHEFPLVLLLQFLPNYLRDVLEVSPAHNGLCAALPNLCLWISKTASSSLSSFIASKTEGVLTKTTIVKLFNAVASAGLAVCVCSVPMFNDGGNSTYAIFALCGAMTFAGLHTPGVQTALVQLAPPFSGVVTGLAFFFVACFSIGNKLLTKAIVQNGELAEWRIVFQLSAFVAALPIVIFSVWGSAERQHWAAPKIRRKNAHIPPTLSHPPSTSSTASSASSSSRTSTTSTTSTTSAVQVITPSPT</sequence>
<evidence type="ECO:0000259" key="7">
    <source>
        <dbReference type="PROSITE" id="PS50850"/>
    </source>
</evidence>
<dbReference type="GO" id="GO:0006820">
    <property type="term" value="P:monoatomic anion transport"/>
    <property type="evidence" value="ECO:0007669"/>
    <property type="project" value="TreeGrafter"/>
</dbReference>
<dbReference type="InterPro" id="IPR020846">
    <property type="entry name" value="MFS_dom"/>
</dbReference>
<protein>
    <submittedName>
        <fullName evidence="9">Major facilitator superfamily (MFS) profile domain-containing protein</fullName>
    </submittedName>
</protein>
<keyword evidence="3 6" id="KW-1133">Transmembrane helix</keyword>
<dbReference type="PANTHER" id="PTHR11662">
    <property type="entry name" value="SOLUTE CARRIER FAMILY 17"/>
    <property type="match status" value="1"/>
</dbReference>
<dbReference type="GO" id="GO:0022857">
    <property type="term" value="F:transmembrane transporter activity"/>
    <property type="evidence" value="ECO:0007669"/>
    <property type="project" value="InterPro"/>
</dbReference>
<feature type="transmembrane region" description="Helical" evidence="6">
    <location>
        <begin position="78"/>
        <end position="99"/>
    </location>
</feature>
<evidence type="ECO:0000313" key="9">
    <source>
        <dbReference type="WBParaSite" id="PSAMB.scaffold449size50695.g5860.t1"/>
    </source>
</evidence>
<comment type="subcellular location">
    <subcellularLocation>
        <location evidence="1">Membrane</location>
        <topology evidence="1">Multi-pass membrane protein</topology>
    </subcellularLocation>
</comment>
<dbReference type="AlphaFoldDB" id="A0A914WK61"/>
<feature type="transmembrane region" description="Helical" evidence="6">
    <location>
        <begin position="398"/>
        <end position="420"/>
    </location>
</feature>
<accession>A0A914WK61</accession>
<feature type="transmembrane region" description="Helical" evidence="6">
    <location>
        <begin position="106"/>
        <end position="134"/>
    </location>
</feature>
<feature type="transmembrane region" description="Helical" evidence="6">
    <location>
        <begin position="201"/>
        <end position="220"/>
    </location>
</feature>
<dbReference type="InterPro" id="IPR011701">
    <property type="entry name" value="MFS"/>
</dbReference>
<name>A0A914WK61_9BILA</name>
<dbReference type="InterPro" id="IPR050382">
    <property type="entry name" value="MFS_Na/Anion_cotransporter"/>
</dbReference>
<evidence type="ECO:0000256" key="1">
    <source>
        <dbReference type="ARBA" id="ARBA00004141"/>
    </source>
</evidence>
<dbReference type="PROSITE" id="PS50850">
    <property type="entry name" value="MFS"/>
    <property type="match status" value="1"/>
</dbReference>
<dbReference type="Gene3D" id="1.20.1250.20">
    <property type="entry name" value="MFS general substrate transporter like domains"/>
    <property type="match status" value="2"/>
</dbReference>
<evidence type="ECO:0000256" key="4">
    <source>
        <dbReference type="ARBA" id="ARBA00023136"/>
    </source>
</evidence>
<evidence type="ECO:0000256" key="6">
    <source>
        <dbReference type="SAM" id="Phobius"/>
    </source>
</evidence>
<evidence type="ECO:0000256" key="5">
    <source>
        <dbReference type="SAM" id="MobiDB-lite"/>
    </source>
</evidence>
<feature type="domain" description="Major facilitator superfamily (MFS) profile" evidence="7">
    <location>
        <begin position="32"/>
        <end position="463"/>
    </location>
</feature>